<dbReference type="OrthoDB" id="5385189at2759"/>
<accession>A0A6A5WLW6</accession>
<organism evidence="1 2">
    <name type="scientific">Amniculicola lignicola CBS 123094</name>
    <dbReference type="NCBI Taxonomy" id="1392246"/>
    <lineage>
        <taxon>Eukaryota</taxon>
        <taxon>Fungi</taxon>
        <taxon>Dikarya</taxon>
        <taxon>Ascomycota</taxon>
        <taxon>Pezizomycotina</taxon>
        <taxon>Dothideomycetes</taxon>
        <taxon>Pleosporomycetidae</taxon>
        <taxon>Pleosporales</taxon>
        <taxon>Amniculicolaceae</taxon>
        <taxon>Amniculicola</taxon>
    </lineage>
</organism>
<reference evidence="1" key="1">
    <citation type="journal article" date="2020" name="Stud. Mycol.">
        <title>101 Dothideomycetes genomes: a test case for predicting lifestyles and emergence of pathogens.</title>
        <authorList>
            <person name="Haridas S."/>
            <person name="Albert R."/>
            <person name="Binder M."/>
            <person name="Bloem J."/>
            <person name="Labutti K."/>
            <person name="Salamov A."/>
            <person name="Andreopoulos B."/>
            <person name="Baker S."/>
            <person name="Barry K."/>
            <person name="Bills G."/>
            <person name="Bluhm B."/>
            <person name="Cannon C."/>
            <person name="Castanera R."/>
            <person name="Culley D."/>
            <person name="Daum C."/>
            <person name="Ezra D."/>
            <person name="Gonzalez J."/>
            <person name="Henrissat B."/>
            <person name="Kuo A."/>
            <person name="Liang C."/>
            <person name="Lipzen A."/>
            <person name="Lutzoni F."/>
            <person name="Magnuson J."/>
            <person name="Mondo S."/>
            <person name="Nolan M."/>
            <person name="Ohm R."/>
            <person name="Pangilinan J."/>
            <person name="Park H.-J."/>
            <person name="Ramirez L."/>
            <person name="Alfaro M."/>
            <person name="Sun H."/>
            <person name="Tritt A."/>
            <person name="Yoshinaga Y."/>
            <person name="Zwiers L.-H."/>
            <person name="Turgeon B."/>
            <person name="Goodwin S."/>
            <person name="Spatafora J."/>
            <person name="Crous P."/>
            <person name="Grigoriev I."/>
        </authorList>
    </citation>
    <scope>NUCLEOTIDE SEQUENCE</scope>
    <source>
        <strain evidence="1">CBS 123094</strain>
    </source>
</reference>
<name>A0A6A5WLW6_9PLEO</name>
<evidence type="ECO:0000313" key="2">
    <source>
        <dbReference type="Proteomes" id="UP000799779"/>
    </source>
</evidence>
<dbReference type="EMBL" id="ML977575">
    <property type="protein sequence ID" value="KAF2002843.1"/>
    <property type="molecule type" value="Genomic_DNA"/>
</dbReference>
<evidence type="ECO:0000313" key="1">
    <source>
        <dbReference type="EMBL" id="KAF2002843.1"/>
    </source>
</evidence>
<gene>
    <name evidence="1" type="ORF">P154DRAFT_487776</name>
</gene>
<dbReference type="Proteomes" id="UP000799779">
    <property type="component" value="Unassembled WGS sequence"/>
</dbReference>
<protein>
    <submittedName>
        <fullName evidence="1">Uncharacterized protein</fullName>
    </submittedName>
</protein>
<proteinExistence type="predicted"/>
<dbReference type="AlphaFoldDB" id="A0A6A5WLW6"/>
<sequence>MATRIDDRWLWLGLGMCAFTFLALKAIAPALHHIVHETIVTTAPPIPPLGAPFYGIHKGKESAIKTSSLETLALSPNIDIRRAATKILCERFFSHTPSRNILLKELHSRDAEKRRRARLAFNLLCEYDVVSPAMVAPDTPRRRPRRQGFGLGGYRGLAEQRRVLPWGSRGAGDVEQRDLRRRHREAMVINEGNRPVSEEDVWMRDGEGRMSTEEERAGRDAIRRLESMHNLTGTTIGRRAALDELLGNTADDIMLANVEFWDTPIVDGEESEASSSSSNETSD</sequence>
<keyword evidence="2" id="KW-1185">Reference proteome</keyword>